<evidence type="ECO:0000256" key="5">
    <source>
        <dbReference type="SAM" id="MobiDB-lite"/>
    </source>
</evidence>
<feature type="region of interest" description="Disordered" evidence="5">
    <location>
        <begin position="415"/>
        <end position="435"/>
    </location>
</feature>
<gene>
    <name evidence="8" type="ORF">MKZ38_002704</name>
</gene>
<dbReference type="Proteomes" id="UP001201980">
    <property type="component" value="Unassembled WGS sequence"/>
</dbReference>
<keyword evidence="3 4" id="KW-0653">Protein transport</keyword>
<dbReference type="GO" id="GO:0000145">
    <property type="term" value="C:exocyst"/>
    <property type="evidence" value="ECO:0007669"/>
    <property type="project" value="UniProtKB-UniRule"/>
</dbReference>
<evidence type="ECO:0000313" key="9">
    <source>
        <dbReference type="Proteomes" id="UP001201980"/>
    </source>
</evidence>
<dbReference type="InterPro" id="IPR007191">
    <property type="entry name" value="Sec8_exocyst_N"/>
</dbReference>
<evidence type="ECO:0000256" key="3">
    <source>
        <dbReference type="ARBA" id="ARBA00022927"/>
    </source>
</evidence>
<dbReference type="Pfam" id="PF04048">
    <property type="entry name" value="Sec8_N"/>
    <property type="match status" value="1"/>
</dbReference>
<reference evidence="8" key="1">
    <citation type="submission" date="2022-07" db="EMBL/GenBank/DDBJ databases">
        <title>Draft genome sequence of Zalerion maritima ATCC 34329, a (micro)plastics degrading marine fungus.</title>
        <authorList>
            <person name="Paco A."/>
            <person name="Goncalves M.F.M."/>
            <person name="Rocha-Santos T.A.P."/>
            <person name="Alves A."/>
        </authorList>
    </citation>
    <scope>NUCLEOTIDE SEQUENCE</scope>
    <source>
        <strain evidence="8">ATCC 34329</strain>
    </source>
</reference>
<dbReference type="PANTHER" id="PTHR14146:SF0">
    <property type="entry name" value="EXOCYST COMPLEX COMPONENT 4"/>
    <property type="match status" value="1"/>
</dbReference>
<dbReference type="GO" id="GO:0006893">
    <property type="term" value="P:Golgi to plasma membrane transport"/>
    <property type="evidence" value="ECO:0007669"/>
    <property type="project" value="TreeGrafter"/>
</dbReference>
<comment type="caution">
    <text evidence="8">The sequence shown here is derived from an EMBL/GenBank/DDBJ whole genome shotgun (WGS) entry which is preliminary data.</text>
</comment>
<dbReference type="Pfam" id="PF20652">
    <property type="entry name" value="Sec8_C"/>
    <property type="match status" value="1"/>
</dbReference>
<keyword evidence="1 4" id="KW-0813">Transport</keyword>
<dbReference type="GO" id="GO:0006612">
    <property type="term" value="P:protein targeting to membrane"/>
    <property type="evidence" value="ECO:0007669"/>
    <property type="project" value="UniProtKB-UniRule"/>
</dbReference>
<comment type="function">
    <text evidence="4">Component of the exocyst complex involved in the docking of exocytic vesicles with fusion sites on the plasma membrane.</text>
</comment>
<evidence type="ECO:0000256" key="4">
    <source>
        <dbReference type="RuleBase" id="RU367079"/>
    </source>
</evidence>
<dbReference type="PANTHER" id="PTHR14146">
    <property type="entry name" value="EXOCYST COMPLEX COMPONENT 4"/>
    <property type="match status" value="1"/>
</dbReference>
<evidence type="ECO:0000256" key="2">
    <source>
        <dbReference type="ARBA" id="ARBA00022483"/>
    </source>
</evidence>
<feature type="compositionally biased region" description="Gly residues" evidence="5">
    <location>
        <begin position="21"/>
        <end position="41"/>
    </location>
</feature>
<organism evidence="8 9">
    <name type="scientific">Zalerion maritima</name>
    <dbReference type="NCBI Taxonomy" id="339359"/>
    <lineage>
        <taxon>Eukaryota</taxon>
        <taxon>Fungi</taxon>
        <taxon>Dikarya</taxon>
        <taxon>Ascomycota</taxon>
        <taxon>Pezizomycotina</taxon>
        <taxon>Sordariomycetes</taxon>
        <taxon>Lulworthiomycetidae</taxon>
        <taxon>Lulworthiales</taxon>
        <taxon>Lulworthiaceae</taxon>
        <taxon>Zalerion</taxon>
    </lineage>
</organism>
<dbReference type="InterPro" id="IPR039682">
    <property type="entry name" value="Sec8/EXOC4"/>
</dbReference>
<keyword evidence="9" id="KW-1185">Reference proteome</keyword>
<dbReference type="AlphaFoldDB" id="A0AAD5RQ55"/>
<dbReference type="InterPro" id="IPR048630">
    <property type="entry name" value="Sec8_M"/>
</dbReference>
<evidence type="ECO:0000259" key="6">
    <source>
        <dbReference type="Pfam" id="PF04048"/>
    </source>
</evidence>
<proteinExistence type="inferred from homology"/>
<feature type="region of interest" description="Disordered" evidence="5">
    <location>
        <begin position="1"/>
        <end position="96"/>
    </location>
</feature>
<dbReference type="GO" id="GO:0006904">
    <property type="term" value="P:vesicle docking involved in exocytosis"/>
    <property type="evidence" value="ECO:0007669"/>
    <property type="project" value="InterPro"/>
</dbReference>
<sequence length="1129" mass="125651">MSYQYGSSYRERLPPPRDGSPGLGRGGGGGGRGRGSGGYAGPNGHSNNSHGGRYQNTANEDYDPYGEGYGSGSDRFNTPPPPQQSAARQPPPARNAAARVQRIQETNASRQIGQVLEHIKSEWPSMCENECVPVQMALQLLDTSSVGRAHEYRKFQQSHAYLQDSLKNIVHEHHQGFNSSIGTYHKIQGSIQASQKRVRTLKDSLAASKTALCTTDPELKKLYKSSEMYDELLQTLNELEELRLVPDQLEARISEKRFLNAVDVLQAALRKLRKSEHDKIGALTELRSYLMNQEGALMDILVEELHDHLYLKSPYCQERWNGLAKANKGDEEATPTPVLPFQQMLDALDFEQQVTEDPSKNPEADTFYYIGLLVEALNKLGRLETAVDTLKQRLPVELFAIVNDTVLDMDQKYPASMRGSSSTGARRRPHAHFDDRETQMKRTVINDLLGTLYAKFEAIAEGHRVFHESIKALIRREGQGNNTALLGSFKELWNLYRSELRSLLHNYVTTEADVYQSGPRAGAGGVGVGAKRDNLFKFNEADPKSTTMVTEYEALDGIIEAAVPGLTSNSRNMQGGDGKKNASGTNSRANGDFPGTSRRSPFPGAYGGYQQDSGSVKSLVEPSVFNMSLLLPGTLGFLQRLKNIVPPGSDLATSTLTFFLDNILVNVFLPQVEETLAKHCDDVYGNSESFLQDPGWKLQAKKPIFSGTSDFFSIVAAFCGMLGTIPHDQALSRLILGQLNRYYERCNEWYNDLVSHAQTAMGEKPGLKYSAKLANLDTDIKGIMVKLSTLEKTDWDTVEKEVKFFVDEASDQLVRQDDIIKNQDPVKDRDTIAAMCLLFTSMKWLSLKVQGLRYITKNDTDSSRQSKPTGKNWTQLNDASQGKGMVGPVYLPMTSETVQSFDTIVTSYEQLATTTLLTLHSEERCRVVYSLRTVLSPETAAPYLLDQEVSEPDPAIIELNEDLVAYDEITTSHLREGEVAFMRTGLGLLVRTYLVANASMASPMNAKGCRRMELNILVLQQNLKNIEPGVDLVRATDYFTMFDKGADTIVEMAKVKTRGGDAGAAEEEGQMDEMREVQKKHNFSYDELKALVELCYSEQLSNPERGIATAAKRQMADRLLNLSEYMWQS</sequence>
<comment type="similarity">
    <text evidence="4">Belongs to the SEC8 family.</text>
</comment>
<feature type="domain" description="Exocyst complex component Sec8 middle helical bundle" evidence="7">
    <location>
        <begin position="361"/>
        <end position="635"/>
    </location>
</feature>
<evidence type="ECO:0000313" key="8">
    <source>
        <dbReference type="EMBL" id="KAJ2899985.1"/>
    </source>
</evidence>
<evidence type="ECO:0000256" key="1">
    <source>
        <dbReference type="ARBA" id="ARBA00022448"/>
    </source>
</evidence>
<dbReference type="GO" id="GO:0015031">
    <property type="term" value="P:protein transport"/>
    <property type="evidence" value="ECO:0007669"/>
    <property type="project" value="UniProtKB-KW"/>
</dbReference>
<accession>A0AAD5RQ55</accession>
<keyword evidence="2 4" id="KW-0268">Exocytosis</keyword>
<feature type="compositionally biased region" description="Low complexity" evidence="5">
    <location>
        <begin position="42"/>
        <end position="52"/>
    </location>
</feature>
<protein>
    <recommendedName>
        <fullName evidence="4">Exocyst complex component Sec8</fullName>
    </recommendedName>
</protein>
<feature type="compositionally biased region" description="Polar residues" evidence="5">
    <location>
        <begin position="865"/>
        <end position="878"/>
    </location>
</feature>
<feature type="compositionally biased region" description="Pro residues" evidence="5">
    <location>
        <begin position="78"/>
        <end position="93"/>
    </location>
</feature>
<feature type="region of interest" description="Disordered" evidence="5">
    <location>
        <begin position="858"/>
        <end position="878"/>
    </location>
</feature>
<feature type="domain" description="Exocyst complex component Sec8 N-terminal" evidence="6">
    <location>
        <begin position="112"/>
        <end position="251"/>
    </location>
</feature>
<dbReference type="GO" id="GO:0090522">
    <property type="term" value="P:vesicle tethering involved in exocytosis"/>
    <property type="evidence" value="ECO:0007669"/>
    <property type="project" value="UniProtKB-UniRule"/>
</dbReference>
<name>A0AAD5RQ55_9PEZI</name>
<feature type="region of interest" description="Disordered" evidence="5">
    <location>
        <begin position="567"/>
        <end position="607"/>
    </location>
</feature>
<dbReference type="EMBL" id="JAKWBI020000183">
    <property type="protein sequence ID" value="KAJ2899985.1"/>
    <property type="molecule type" value="Genomic_DNA"/>
</dbReference>
<evidence type="ECO:0000259" key="7">
    <source>
        <dbReference type="Pfam" id="PF20652"/>
    </source>
</evidence>